<evidence type="ECO:0000313" key="2">
    <source>
        <dbReference type="Proteomes" id="UP000077202"/>
    </source>
</evidence>
<protein>
    <submittedName>
        <fullName evidence="1">Uncharacterized protein</fullName>
    </submittedName>
</protein>
<sequence>MAAKAVNRPGIGEIRKAGVTRHRDGGCDSICAPVVVRKLPRRRQAVAGTAVVMLPRGASSLGKGRGVGEGEGLCRELGEMVLRRALRRALESVIKAPVDPGIRPTPSLSAFYLPILFLSLSRLELMPLALNLTQKKDL</sequence>
<dbReference type="Proteomes" id="UP000077202">
    <property type="component" value="Unassembled WGS sequence"/>
</dbReference>
<name>A0A176WE99_MARPO</name>
<dbReference type="AlphaFoldDB" id="A0A176WE99"/>
<reference evidence="1" key="1">
    <citation type="submission" date="2016-03" db="EMBL/GenBank/DDBJ databases">
        <title>Mechanisms controlling the formation of the plant cell surface in tip-growing cells are functionally conserved among land plants.</title>
        <authorList>
            <person name="Honkanen S."/>
            <person name="Jones V.A."/>
            <person name="Morieri G."/>
            <person name="Champion C."/>
            <person name="Hetherington A.J."/>
            <person name="Kelly S."/>
            <person name="Saint-Marcoux D."/>
            <person name="Proust H."/>
            <person name="Prescott H."/>
            <person name="Dolan L."/>
        </authorList>
    </citation>
    <scope>NUCLEOTIDE SEQUENCE [LARGE SCALE GENOMIC DNA]</scope>
    <source>
        <tissue evidence="1">Whole gametophyte</tissue>
    </source>
</reference>
<organism evidence="1 2">
    <name type="scientific">Marchantia polymorpha subsp. ruderalis</name>
    <dbReference type="NCBI Taxonomy" id="1480154"/>
    <lineage>
        <taxon>Eukaryota</taxon>
        <taxon>Viridiplantae</taxon>
        <taxon>Streptophyta</taxon>
        <taxon>Embryophyta</taxon>
        <taxon>Marchantiophyta</taxon>
        <taxon>Marchantiopsida</taxon>
        <taxon>Marchantiidae</taxon>
        <taxon>Marchantiales</taxon>
        <taxon>Marchantiaceae</taxon>
        <taxon>Marchantia</taxon>
    </lineage>
</organism>
<proteinExistence type="predicted"/>
<accession>A0A176WE99</accession>
<gene>
    <name evidence="1" type="ORF">AXG93_1962s1010</name>
</gene>
<keyword evidence="2" id="KW-1185">Reference proteome</keyword>
<comment type="caution">
    <text evidence="1">The sequence shown here is derived from an EMBL/GenBank/DDBJ whole genome shotgun (WGS) entry which is preliminary data.</text>
</comment>
<evidence type="ECO:0000313" key="1">
    <source>
        <dbReference type="EMBL" id="OAE31244.1"/>
    </source>
</evidence>
<dbReference type="EMBL" id="LVLJ01001129">
    <property type="protein sequence ID" value="OAE31244.1"/>
    <property type="molecule type" value="Genomic_DNA"/>
</dbReference>